<name>A0ABX3P4Q2_9BACT</name>
<evidence type="ECO:0000313" key="6">
    <source>
        <dbReference type="Proteomes" id="UP000192277"/>
    </source>
</evidence>
<evidence type="ECO:0000313" key="5">
    <source>
        <dbReference type="EMBL" id="OQP54858.1"/>
    </source>
</evidence>
<protein>
    <recommendedName>
        <fullName evidence="4">TPM domain-containing protein</fullName>
    </recommendedName>
</protein>
<evidence type="ECO:0000259" key="4">
    <source>
        <dbReference type="Pfam" id="PF04536"/>
    </source>
</evidence>
<organism evidence="5 6">
    <name type="scientific">Niastella koreensis</name>
    <dbReference type="NCBI Taxonomy" id="354356"/>
    <lineage>
        <taxon>Bacteria</taxon>
        <taxon>Pseudomonadati</taxon>
        <taxon>Bacteroidota</taxon>
        <taxon>Chitinophagia</taxon>
        <taxon>Chitinophagales</taxon>
        <taxon>Chitinophagaceae</taxon>
        <taxon>Niastella</taxon>
    </lineage>
</organism>
<keyword evidence="2" id="KW-0472">Membrane</keyword>
<evidence type="ECO:0000256" key="2">
    <source>
        <dbReference type="SAM" id="Phobius"/>
    </source>
</evidence>
<comment type="caution">
    <text evidence="5">The sequence shown here is derived from an EMBL/GenBank/DDBJ whole genome shotgun (WGS) entry which is preliminary data.</text>
</comment>
<evidence type="ECO:0000256" key="1">
    <source>
        <dbReference type="SAM" id="MobiDB-lite"/>
    </source>
</evidence>
<dbReference type="Gene3D" id="3.10.310.50">
    <property type="match status" value="1"/>
</dbReference>
<dbReference type="PANTHER" id="PTHR30373">
    <property type="entry name" value="UPF0603 PROTEIN YGCG"/>
    <property type="match status" value="1"/>
</dbReference>
<dbReference type="Proteomes" id="UP000192277">
    <property type="component" value="Unassembled WGS sequence"/>
</dbReference>
<feature type="domain" description="TPM" evidence="4">
    <location>
        <begin position="35"/>
        <end position="155"/>
    </location>
</feature>
<dbReference type="InterPro" id="IPR007621">
    <property type="entry name" value="TPM_dom"/>
</dbReference>
<feature type="signal peptide" evidence="3">
    <location>
        <begin position="1"/>
        <end position="18"/>
    </location>
</feature>
<proteinExistence type="predicted"/>
<feature type="region of interest" description="Disordered" evidence="1">
    <location>
        <begin position="299"/>
        <end position="318"/>
    </location>
</feature>
<dbReference type="RefSeq" id="WP_014222399.1">
    <property type="nucleotide sequence ID" value="NZ_LWBO01000001.1"/>
</dbReference>
<keyword evidence="6" id="KW-1185">Reference proteome</keyword>
<accession>A0ABX3P4Q2</accession>
<sequence length="318" mass="35004">MRTLLLVSLFLTSQVLLAQRYGPEIKDHPGWGQVVCDYGNFLSYRQEGRLEDELKAYRRRTGNAIVVITLSTLPYSIKETSIQYFNKWGIGSWSKNNGVLLLVSRYPRRVRITTGSGIDDILTDYKCQHIIDETIVPSFKAGDFYTGLADGVNEIEIILGNREQYTRQNPAPVTTAPQAQTLPPQQVINYGSNTIDTSGPNDKIARWIFWSLIAIVVAIVWRIRYLKSLPLENTYSSSGYTTESPENTSKNPTGEKSNPILIFLIGVVMALFFVIKFVLMLPLFICGFFGKGGGSSGSGSGASYGGGRTSGGGASGSW</sequence>
<evidence type="ECO:0000256" key="3">
    <source>
        <dbReference type="SAM" id="SignalP"/>
    </source>
</evidence>
<dbReference type="Pfam" id="PF04536">
    <property type="entry name" value="TPM_phosphatase"/>
    <property type="match status" value="1"/>
</dbReference>
<keyword evidence="3" id="KW-0732">Signal</keyword>
<feature type="transmembrane region" description="Helical" evidence="2">
    <location>
        <begin position="204"/>
        <end position="223"/>
    </location>
</feature>
<dbReference type="PANTHER" id="PTHR30373:SF2">
    <property type="entry name" value="UPF0603 PROTEIN YGCG"/>
    <property type="match status" value="1"/>
</dbReference>
<dbReference type="EMBL" id="LWBO01000001">
    <property type="protein sequence ID" value="OQP54858.1"/>
    <property type="molecule type" value="Genomic_DNA"/>
</dbReference>
<keyword evidence="2" id="KW-1133">Transmembrane helix</keyword>
<reference evidence="5 6" key="1">
    <citation type="submission" date="2016-04" db="EMBL/GenBank/DDBJ databases">
        <authorList>
            <person name="Chen L."/>
            <person name="Zhuang W."/>
            <person name="Wang G."/>
        </authorList>
    </citation>
    <scope>NUCLEOTIDE SEQUENCE [LARGE SCALE GENOMIC DNA]</scope>
    <source>
        <strain evidence="6">GR20</strain>
    </source>
</reference>
<feature type="chain" id="PRO_5047544855" description="TPM domain-containing protein" evidence="3">
    <location>
        <begin position="19"/>
        <end position="318"/>
    </location>
</feature>
<keyword evidence="2" id="KW-0812">Transmembrane</keyword>
<feature type="transmembrane region" description="Helical" evidence="2">
    <location>
        <begin position="260"/>
        <end position="290"/>
    </location>
</feature>
<gene>
    <name evidence="5" type="ORF">A4D02_00595</name>
</gene>